<organism evidence="3 4">
    <name type="scientific">Mizuhopecten yessoensis</name>
    <name type="common">Japanese scallop</name>
    <name type="synonym">Patinopecten yessoensis</name>
    <dbReference type="NCBI Taxonomy" id="6573"/>
    <lineage>
        <taxon>Eukaryota</taxon>
        <taxon>Metazoa</taxon>
        <taxon>Spiralia</taxon>
        <taxon>Lophotrochozoa</taxon>
        <taxon>Mollusca</taxon>
        <taxon>Bivalvia</taxon>
        <taxon>Autobranchia</taxon>
        <taxon>Pteriomorphia</taxon>
        <taxon>Pectinida</taxon>
        <taxon>Pectinoidea</taxon>
        <taxon>Pectinidae</taxon>
        <taxon>Mizuhopecten</taxon>
    </lineage>
</organism>
<feature type="compositionally biased region" description="Basic and acidic residues" evidence="2">
    <location>
        <begin position="239"/>
        <end position="249"/>
    </location>
</feature>
<keyword evidence="4" id="KW-1185">Reference proteome</keyword>
<evidence type="ECO:0000313" key="3">
    <source>
        <dbReference type="EMBL" id="OWF38620.1"/>
    </source>
</evidence>
<dbReference type="AlphaFoldDB" id="A0A210PQ45"/>
<sequence length="271" mass="31687">MANTNTTPVRRRSSDGLLDTADTLVDRLDELADILKSVEDEYVKMEDEDFDKRQINQTPPDPCARPNSFKRLKEGLESARALIACLKREKWRLSRRKQSVDMRMGELEDYKTHLRQDMSSLNETVDILSMRVVDLENQLCEGQERQESLECENDELSARLNVTEFNCKEFESHKTDLQEELQNVRMLRSDSCLRQENEEMRSEMDILQEENHRLKEMIRQLEEETKPQSQDGGAFMGQNEKKPEQKAPDTNDLQQLNVDYEQLNIDTIALV</sequence>
<keyword evidence="1" id="KW-0175">Coiled coil</keyword>
<evidence type="ECO:0000256" key="2">
    <source>
        <dbReference type="SAM" id="MobiDB-lite"/>
    </source>
</evidence>
<evidence type="ECO:0000313" key="4">
    <source>
        <dbReference type="Proteomes" id="UP000242188"/>
    </source>
</evidence>
<protein>
    <submittedName>
        <fullName evidence="3">Uncharacterized protein</fullName>
    </submittedName>
</protein>
<comment type="caution">
    <text evidence="3">The sequence shown here is derived from an EMBL/GenBank/DDBJ whole genome shotgun (WGS) entry which is preliminary data.</text>
</comment>
<feature type="region of interest" description="Disordered" evidence="2">
    <location>
        <begin position="222"/>
        <end position="255"/>
    </location>
</feature>
<proteinExistence type="predicted"/>
<dbReference type="OrthoDB" id="6079962at2759"/>
<feature type="coiled-coil region" evidence="1">
    <location>
        <begin position="21"/>
        <end position="138"/>
    </location>
</feature>
<name>A0A210PQ45_MIZYE</name>
<dbReference type="Proteomes" id="UP000242188">
    <property type="component" value="Unassembled WGS sequence"/>
</dbReference>
<accession>A0A210PQ45</accession>
<evidence type="ECO:0000256" key="1">
    <source>
        <dbReference type="SAM" id="Coils"/>
    </source>
</evidence>
<dbReference type="EMBL" id="NEDP02005560">
    <property type="protein sequence ID" value="OWF38620.1"/>
    <property type="molecule type" value="Genomic_DNA"/>
</dbReference>
<reference evidence="3 4" key="1">
    <citation type="journal article" date="2017" name="Nat. Ecol. Evol.">
        <title>Scallop genome provides insights into evolution of bilaterian karyotype and development.</title>
        <authorList>
            <person name="Wang S."/>
            <person name="Zhang J."/>
            <person name="Jiao W."/>
            <person name="Li J."/>
            <person name="Xun X."/>
            <person name="Sun Y."/>
            <person name="Guo X."/>
            <person name="Huan P."/>
            <person name="Dong B."/>
            <person name="Zhang L."/>
            <person name="Hu X."/>
            <person name="Sun X."/>
            <person name="Wang J."/>
            <person name="Zhao C."/>
            <person name="Wang Y."/>
            <person name="Wang D."/>
            <person name="Huang X."/>
            <person name="Wang R."/>
            <person name="Lv J."/>
            <person name="Li Y."/>
            <person name="Zhang Z."/>
            <person name="Liu B."/>
            <person name="Lu W."/>
            <person name="Hui Y."/>
            <person name="Liang J."/>
            <person name="Zhou Z."/>
            <person name="Hou R."/>
            <person name="Li X."/>
            <person name="Liu Y."/>
            <person name="Li H."/>
            <person name="Ning X."/>
            <person name="Lin Y."/>
            <person name="Zhao L."/>
            <person name="Xing Q."/>
            <person name="Dou J."/>
            <person name="Li Y."/>
            <person name="Mao J."/>
            <person name="Guo H."/>
            <person name="Dou H."/>
            <person name="Li T."/>
            <person name="Mu C."/>
            <person name="Jiang W."/>
            <person name="Fu Q."/>
            <person name="Fu X."/>
            <person name="Miao Y."/>
            <person name="Liu J."/>
            <person name="Yu Q."/>
            <person name="Li R."/>
            <person name="Liao H."/>
            <person name="Li X."/>
            <person name="Kong Y."/>
            <person name="Jiang Z."/>
            <person name="Chourrout D."/>
            <person name="Li R."/>
            <person name="Bao Z."/>
        </authorList>
    </citation>
    <scope>NUCLEOTIDE SEQUENCE [LARGE SCALE GENOMIC DNA]</scope>
    <source>
        <strain evidence="3 4">PY_sf001</strain>
    </source>
</reference>
<gene>
    <name evidence="3" type="ORF">KP79_PYT09942</name>
</gene>